<dbReference type="EMBL" id="QGNW01001158">
    <property type="protein sequence ID" value="RVW53137.1"/>
    <property type="molecule type" value="Genomic_DNA"/>
</dbReference>
<evidence type="ECO:0000259" key="2">
    <source>
        <dbReference type="Pfam" id="PF00078"/>
    </source>
</evidence>
<evidence type="ECO:0000313" key="3">
    <source>
        <dbReference type="EMBL" id="RVW53137.1"/>
    </source>
</evidence>
<sequence>MARNSKPPNQQRPPNRRQDEQRQPDLLQLTPLTVSYEKLLPMIRELSDFKWPEPLKMNPAKKDHNRKCAYHREHGHTMEQCRSLHYLLEKLIRAGHLNQYVRLGARGGEISRSQAFEAPSAPIAPRAVINYIHGGPLDEDYDSKRKRQKLLRATSVYECVNSIRFGLTSGSAHSIDETINFPSIDHIWILQPHRDALILSLGIEDFNPGKPEADFVRIQWSLNNLPRRHCATSLSNLSHPQRVVLSGGRFILLQHHFGAYLVALHEGYPFHIPSDVRHRTSRRRSNKTKTFSHGPTPTCPGSTHWLPSIDLTSCSHQDLSSKRSDDFIRIDRRSFKVRWISYWTSSSSEKLSTRNDEEKTAFIKPHGLKNPDATYQRLMKKIFKPLIGRMVEVYIDDIVVKSKTREEHTHHLQEVFHLLMRYYMKLNPSKYTFGVSADKFLGFMVTQRGIEVNPDQIKVVMETPDPNKLGPFFLVLRKADKTGWTDNCPNVFEKIKHYLAQLPILSSPQHGKWLNQIFKDRTNCLSLAKRHLETLPIFPSSPSSRANRPAPPKHSAQTGLVQKDVAMSHRVKRGGKSDKVEWWTLRVDGASRSLGSGVGLLLLSPTGEQLQ</sequence>
<dbReference type="Gene3D" id="3.30.70.270">
    <property type="match status" value="1"/>
</dbReference>
<feature type="region of interest" description="Disordered" evidence="1">
    <location>
        <begin position="277"/>
        <end position="297"/>
    </location>
</feature>
<dbReference type="InterPro" id="IPR043128">
    <property type="entry name" value="Rev_trsase/Diguanyl_cyclase"/>
</dbReference>
<feature type="domain" description="Reverse transcriptase" evidence="2">
    <location>
        <begin position="333"/>
        <end position="444"/>
    </location>
</feature>
<reference evidence="3 4" key="1">
    <citation type="journal article" date="2018" name="PLoS Genet.">
        <title>Population sequencing reveals clonal diversity and ancestral inbreeding in the grapevine cultivar Chardonnay.</title>
        <authorList>
            <person name="Roach M.J."/>
            <person name="Johnson D.L."/>
            <person name="Bohlmann J."/>
            <person name="van Vuuren H.J."/>
            <person name="Jones S.J."/>
            <person name="Pretorius I.S."/>
            <person name="Schmidt S.A."/>
            <person name="Borneman A.R."/>
        </authorList>
    </citation>
    <scope>NUCLEOTIDE SEQUENCE [LARGE SCALE GENOMIC DNA]</scope>
    <source>
        <strain evidence="4">cv. Chardonnay</strain>
        <tissue evidence="3">Leaf</tissue>
    </source>
</reference>
<comment type="caution">
    <text evidence="3">The sequence shown here is derived from an EMBL/GenBank/DDBJ whole genome shotgun (WGS) entry which is preliminary data.</text>
</comment>
<feature type="region of interest" description="Disordered" evidence="1">
    <location>
        <begin position="538"/>
        <end position="559"/>
    </location>
</feature>
<feature type="compositionally biased region" description="Low complexity" evidence="1">
    <location>
        <begin position="1"/>
        <end position="13"/>
    </location>
</feature>
<dbReference type="PANTHER" id="PTHR24559:SF444">
    <property type="entry name" value="REVERSE TRANSCRIPTASE DOMAIN-CONTAINING PROTEIN"/>
    <property type="match status" value="1"/>
</dbReference>
<proteinExistence type="predicted"/>
<accession>A0A438EZF2</accession>
<dbReference type="AlphaFoldDB" id="A0A438EZF2"/>
<feature type="region of interest" description="Disordered" evidence="1">
    <location>
        <begin position="1"/>
        <end position="25"/>
    </location>
</feature>
<dbReference type="SUPFAM" id="SSF56672">
    <property type="entry name" value="DNA/RNA polymerases"/>
    <property type="match status" value="1"/>
</dbReference>
<name>A0A438EZF2_VITVI</name>
<dbReference type="CDD" id="cd01647">
    <property type="entry name" value="RT_LTR"/>
    <property type="match status" value="1"/>
</dbReference>
<dbReference type="Pfam" id="PF00078">
    <property type="entry name" value="RVT_1"/>
    <property type="match status" value="1"/>
</dbReference>
<dbReference type="InterPro" id="IPR043502">
    <property type="entry name" value="DNA/RNA_pol_sf"/>
</dbReference>
<dbReference type="InterPro" id="IPR053134">
    <property type="entry name" value="RNA-dir_DNA_polymerase"/>
</dbReference>
<evidence type="ECO:0000313" key="4">
    <source>
        <dbReference type="Proteomes" id="UP000288805"/>
    </source>
</evidence>
<gene>
    <name evidence="3" type="primary">pol_1247</name>
    <name evidence="3" type="ORF">CK203_080645</name>
</gene>
<protein>
    <submittedName>
        <fullName evidence="3">Retrovirus-related Pol polyprotein from transposon 17.6</fullName>
    </submittedName>
</protein>
<dbReference type="InterPro" id="IPR000477">
    <property type="entry name" value="RT_dom"/>
</dbReference>
<dbReference type="Proteomes" id="UP000288805">
    <property type="component" value="Unassembled WGS sequence"/>
</dbReference>
<evidence type="ECO:0000256" key="1">
    <source>
        <dbReference type="SAM" id="MobiDB-lite"/>
    </source>
</evidence>
<dbReference type="PANTHER" id="PTHR24559">
    <property type="entry name" value="TRANSPOSON TY3-I GAG-POL POLYPROTEIN"/>
    <property type="match status" value="1"/>
</dbReference>
<organism evidence="3 4">
    <name type="scientific">Vitis vinifera</name>
    <name type="common">Grape</name>
    <dbReference type="NCBI Taxonomy" id="29760"/>
    <lineage>
        <taxon>Eukaryota</taxon>
        <taxon>Viridiplantae</taxon>
        <taxon>Streptophyta</taxon>
        <taxon>Embryophyta</taxon>
        <taxon>Tracheophyta</taxon>
        <taxon>Spermatophyta</taxon>
        <taxon>Magnoliopsida</taxon>
        <taxon>eudicotyledons</taxon>
        <taxon>Gunneridae</taxon>
        <taxon>Pentapetalae</taxon>
        <taxon>rosids</taxon>
        <taxon>Vitales</taxon>
        <taxon>Vitaceae</taxon>
        <taxon>Viteae</taxon>
        <taxon>Vitis</taxon>
    </lineage>
</organism>